<accession>A0ABD5TS28</accession>
<comment type="caution">
    <text evidence="2">The sequence shown here is derived from an EMBL/GenBank/DDBJ whole genome shotgun (WGS) entry which is preliminary data.</text>
</comment>
<keyword evidence="3" id="KW-1185">Reference proteome</keyword>
<protein>
    <submittedName>
        <fullName evidence="2">Ferritin-like domain-containing protein</fullName>
    </submittedName>
</protein>
<dbReference type="PANTHER" id="PTHR31694:SF26">
    <property type="entry name" value="OS05G0151100 PROTEIN"/>
    <property type="match status" value="1"/>
</dbReference>
<dbReference type="Pfam" id="PF13668">
    <property type="entry name" value="Ferritin_2"/>
    <property type="match status" value="1"/>
</dbReference>
<dbReference type="InterPro" id="IPR012347">
    <property type="entry name" value="Ferritin-like"/>
</dbReference>
<dbReference type="SUPFAM" id="SSF47240">
    <property type="entry name" value="Ferritin-like"/>
    <property type="match status" value="1"/>
</dbReference>
<dbReference type="Gene3D" id="1.20.1260.10">
    <property type="match status" value="1"/>
</dbReference>
<dbReference type="InterPro" id="IPR052965">
    <property type="entry name" value="Pigment-catalase-like"/>
</dbReference>
<dbReference type="RefSeq" id="WP_379691861.1">
    <property type="nucleotide sequence ID" value="NZ_JBHSXH010000001.1"/>
</dbReference>
<reference evidence="2 3" key="1">
    <citation type="journal article" date="2019" name="Int. J. Syst. Evol. Microbiol.">
        <title>The Global Catalogue of Microorganisms (GCM) 10K type strain sequencing project: providing services to taxonomists for standard genome sequencing and annotation.</title>
        <authorList>
            <consortium name="The Broad Institute Genomics Platform"/>
            <consortium name="The Broad Institute Genome Sequencing Center for Infectious Disease"/>
            <person name="Wu L."/>
            <person name="Ma J."/>
        </authorList>
    </citation>
    <scope>NUCLEOTIDE SEQUENCE [LARGE SCALE GENOMIC DNA]</scope>
    <source>
        <strain evidence="2 3">YIM 94188</strain>
    </source>
</reference>
<gene>
    <name evidence="2" type="ORF">ACFQEV_00210</name>
</gene>
<organism evidence="2 3">
    <name type="scientific">Halopelagius fulvigenes</name>
    <dbReference type="NCBI Taxonomy" id="1198324"/>
    <lineage>
        <taxon>Archaea</taxon>
        <taxon>Methanobacteriati</taxon>
        <taxon>Methanobacteriota</taxon>
        <taxon>Stenosarchaea group</taxon>
        <taxon>Halobacteria</taxon>
        <taxon>Halobacteriales</taxon>
        <taxon>Haloferacaceae</taxon>
    </lineage>
</organism>
<dbReference type="EMBL" id="JBHSXH010000001">
    <property type="protein sequence ID" value="MFC6823432.1"/>
    <property type="molecule type" value="Genomic_DNA"/>
</dbReference>
<dbReference type="CDD" id="cd00657">
    <property type="entry name" value="Ferritin_like"/>
    <property type="match status" value="1"/>
</dbReference>
<dbReference type="PROSITE" id="PS51318">
    <property type="entry name" value="TAT"/>
    <property type="match status" value="1"/>
</dbReference>
<evidence type="ECO:0000256" key="1">
    <source>
        <dbReference type="SAM" id="MobiDB-lite"/>
    </source>
</evidence>
<sequence length="240" mass="26370">MEYDQNEDRERADGAETNDSRRRFLAGSAGALGAVALGGAFGTGSALATDNESDESAPQEPMDDVFEDDIAVLNYALTLEYLEAAFYRRALEKMDQNELLCNYLDVLPESVRERIYDELTVIRDHEETHVEYLTEVINDLGGEPVEEPEFDFGSTVEDPVEFIQTAAVLEDTGVGAYAGAAPSIENQDLVPPALSILSVEARHASFVRELAGEIGFPEAFDDPLPKDVVLERASQFIVEE</sequence>
<dbReference type="PANTHER" id="PTHR31694">
    <property type="entry name" value="DESICCATION-LIKE PROTEIN"/>
    <property type="match status" value="1"/>
</dbReference>
<evidence type="ECO:0000313" key="2">
    <source>
        <dbReference type="EMBL" id="MFC6823432.1"/>
    </source>
</evidence>
<feature type="region of interest" description="Disordered" evidence="1">
    <location>
        <begin position="1"/>
        <end position="21"/>
    </location>
</feature>
<name>A0ABD5TS28_9EURY</name>
<evidence type="ECO:0000313" key="3">
    <source>
        <dbReference type="Proteomes" id="UP001596408"/>
    </source>
</evidence>
<dbReference type="InterPro" id="IPR006311">
    <property type="entry name" value="TAT_signal"/>
</dbReference>
<dbReference type="Proteomes" id="UP001596408">
    <property type="component" value="Unassembled WGS sequence"/>
</dbReference>
<dbReference type="AlphaFoldDB" id="A0ABD5TS28"/>
<proteinExistence type="predicted"/>
<dbReference type="InterPro" id="IPR009078">
    <property type="entry name" value="Ferritin-like_SF"/>
</dbReference>